<sequence>MLFKTTGRAQHVVVCPLELKFTYLQTDIERRVKEDERTLNVVAESHGDSFLLNAITQDETGKRLLGHPTGMIGGRLQAGGLFLFEARRAALRRHDLSTASRG</sequence>
<organism evidence="1 2">
    <name type="scientific">Caerostris extrusa</name>
    <name type="common">Bark spider</name>
    <name type="synonym">Caerostris bankana</name>
    <dbReference type="NCBI Taxonomy" id="172846"/>
    <lineage>
        <taxon>Eukaryota</taxon>
        <taxon>Metazoa</taxon>
        <taxon>Ecdysozoa</taxon>
        <taxon>Arthropoda</taxon>
        <taxon>Chelicerata</taxon>
        <taxon>Arachnida</taxon>
        <taxon>Araneae</taxon>
        <taxon>Araneomorphae</taxon>
        <taxon>Entelegynae</taxon>
        <taxon>Araneoidea</taxon>
        <taxon>Araneidae</taxon>
        <taxon>Caerostris</taxon>
    </lineage>
</organism>
<dbReference type="Proteomes" id="UP001054945">
    <property type="component" value="Unassembled WGS sequence"/>
</dbReference>
<evidence type="ECO:0000313" key="1">
    <source>
        <dbReference type="EMBL" id="GIY46290.1"/>
    </source>
</evidence>
<dbReference type="EMBL" id="BPLR01011395">
    <property type="protein sequence ID" value="GIY46290.1"/>
    <property type="molecule type" value="Genomic_DNA"/>
</dbReference>
<keyword evidence="2" id="KW-1185">Reference proteome</keyword>
<evidence type="ECO:0000313" key="2">
    <source>
        <dbReference type="Proteomes" id="UP001054945"/>
    </source>
</evidence>
<gene>
    <name evidence="1" type="ORF">CEXT_506821</name>
</gene>
<protein>
    <submittedName>
        <fullName evidence="1">Uncharacterized protein</fullName>
    </submittedName>
</protein>
<proteinExistence type="predicted"/>
<comment type="caution">
    <text evidence="1">The sequence shown here is derived from an EMBL/GenBank/DDBJ whole genome shotgun (WGS) entry which is preliminary data.</text>
</comment>
<reference evidence="1 2" key="1">
    <citation type="submission" date="2021-06" db="EMBL/GenBank/DDBJ databases">
        <title>Caerostris extrusa draft genome.</title>
        <authorList>
            <person name="Kono N."/>
            <person name="Arakawa K."/>
        </authorList>
    </citation>
    <scope>NUCLEOTIDE SEQUENCE [LARGE SCALE GENOMIC DNA]</scope>
</reference>
<name>A0AAV4TIT3_CAEEX</name>
<accession>A0AAV4TIT3</accession>
<dbReference type="AlphaFoldDB" id="A0AAV4TIT3"/>